<feature type="region of interest" description="Disordered" evidence="5">
    <location>
        <begin position="778"/>
        <end position="854"/>
    </location>
</feature>
<dbReference type="GO" id="GO:0016020">
    <property type="term" value="C:membrane"/>
    <property type="evidence" value="ECO:0000318"/>
    <property type="project" value="GO_Central"/>
</dbReference>
<feature type="region of interest" description="Disordered" evidence="5">
    <location>
        <begin position="592"/>
        <end position="611"/>
    </location>
</feature>
<dbReference type="OrthoDB" id="5348404at2759"/>
<dbReference type="EMBL" id="CM003150">
    <property type="protein sequence ID" value="KIS68003.1"/>
    <property type="molecule type" value="Genomic_DNA"/>
</dbReference>
<dbReference type="Proteomes" id="UP000000561">
    <property type="component" value="Chromosome 11"/>
</dbReference>
<dbReference type="VEuPathDB" id="FungiDB:UMAG_11063"/>
<feature type="compositionally biased region" description="Basic and acidic residues" evidence="5">
    <location>
        <begin position="953"/>
        <end position="965"/>
    </location>
</feature>
<feature type="non-terminal residue" evidence="7">
    <location>
        <position position="1221"/>
    </location>
</feature>
<feature type="transmembrane region" description="Helical" evidence="6">
    <location>
        <begin position="282"/>
        <end position="301"/>
    </location>
</feature>
<feature type="region of interest" description="Disordered" evidence="5">
    <location>
        <begin position="721"/>
        <end position="756"/>
    </location>
</feature>
<evidence type="ECO:0000256" key="4">
    <source>
        <dbReference type="ARBA" id="ARBA00023136"/>
    </source>
</evidence>
<evidence type="ECO:0000256" key="1">
    <source>
        <dbReference type="ARBA" id="ARBA00004141"/>
    </source>
</evidence>
<feature type="transmembrane region" description="Helical" evidence="6">
    <location>
        <begin position="163"/>
        <end position="186"/>
    </location>
</feature>
<feature type="transmembrane region" description="Helical" evidence="6">
    <location>
        <begin position="240"/>
        <end position="261"/>
    </location>
</feature>
<feature type="compositionally biased region" description="Basic and acidic residues" evidence="5">
    <location>
        <begin position="1110"/>
        <end position="1120"/>
    </location>
</feature>
<evidence type="ECO:0000313" key="7">
    <source>
        <dbReference type="EMBL" id="KIS68003.1"/>
    </source>
</evidence>
<evidence type="ECO:0000256" key="6">
    <source>
        <dbReference type="SAM" id="Phobius"/>
    </source>
</evidence>
<dbReference type="AlphaFoldDB" id="A0A0D1CMV5"/>
<evidence type="ECO:0008006" key="9">
    <source>
        <dbReference type="Google" id="ProtNLM"/>
    </source>
</evidence>
<keyword evidence="3 6" id="KW-1133">Transmembrane helix</keyword>
<keyword evidence="2 6" id="KW-0812">Transmembrane</keyword>
<dbReference type="RefSeq" id="XP_011390545.1">
    <property type="nucleotide sequence ID" value="XM_011392243.1"/>
</dbReference>
<dbReference type="GO" id="GO:0022857">
    <property type="term" value="F:transmembrane transporter activity"/>
    <property type="evidence" value="ECO:0000318"/>
    <property type="project" value="GO_Central"/>
</dbReference>
<organism evidence="7 8">
    <name type="scientific">Mycosarcoma maydis</name>
    <name type="common">Corn smut fungus</name>
    <name type="synonym">Ustilago maydis</name>
    <dbReference type="NCBI Taxonomy" id="5270"/>
    <lineage>
        <taxon>Eukaryota</taxon>
        <taxon>Fungi</taxon>
        <taxon>Dikarya</taxon>
        <taxon>Basidiomycota</taxon>
        <taxon>Ustilaginomycotina</taxon>
        <taxon>Ustilaginomycetes</taxon>
        <taxon>Ustilaginales</taxon>
        <taxon>Ustilaginaceae</taxon>
        <taxon>Mycosarcoma</taxon>
    </lineage>
</organism>
<feature type="compositionally biased region" description="Polar residues" evidence="5">
    <location>
        <begin position="592"/>
        <end position="606"/>
    </location>
</feature>
<feature type="compositionally biased region" description="Low complexity" evidence="5">
    <location>
        <begin position="829"/>
        <end position="846"/>
    </location>
</feature>
<feature type="compositionally biased region" description="Polar residues" evidence="5">
    <location>
        <begin position="734"/>
        <end position="745"/>
    </location>
</feature>
<feature type="transmembrane region" description="Helical" evidence="6">
    <location>
        <begin position="101"/>
        <end position="119"/>
    </location>
</feature>
<feature type="region of interest" description="Disordered" evidence="5">
    <location>
        <begin position="656"/>
        <end position="676"/>
    </location>
</feature>
<feature type="compositionally biased region" description="Low complexity" evidence="5">
    <location>
        <begin position="1124"/>
        <end position="1136"/>
    </location>
</feature>
<feature type="transmembrane region" description="Helical" evidence="6">
    <location>
        <begin position="68"/>
        <end position="89"/>
    </location>
</feature>
<dbReference type="PANTHER" id="PTHR23423">
    <property type="entry name" value="ORGANIC SOLUTE TRANSPORTER-RELATED"/>
    <property type="match status" value="1"/>
</dbReference>
<sequence>MVNMTCPVIPDKPEDPKPFFQNGQIDFKAHDVGWLICGIMALIATISSVWLIWKHLTYYTCPPQQRHIVRLLVMVPIYAIVSFMSYLFYEEALYYQTIRDCYEAVLVTSFFYLILAYTGDTRAEQHAVFRNIEVKDRFWVWPLGSWKYKPDGLHFLWLMKIYVLQYAIIRPLCTFIAVGTEYFGYYCLHSWMPWFTHVWCALFISVSVTLAMYCLIQLYMPVKKLVDPYKPILKFLSIKTIVFLTFWQDVLLSFLVSFGAIKETEYFTAEQIQAGINALLQCFWMLLFGFIHIKAFSYLPYRPEDRSRTTRRGKALLDSLDFRDWFFEMKESTRYIAARSKGRNYTLAEDLRAKRHEHLLNAFGKQRTANLEIEVDMEKAAMPTFWKNPEDAKLWTPTSDVSDSPRSSYKHRTNLTIEDVYTPITKLDGRNGARQGSSLAEKPPTAPVADSHTQRAAELERLVAELDLQEADRTIAETEEHGYDYEDEKYERAALMRAHLPTSFEERKGPNQPTVENDQHPELTQYHVATIQLANVPSLTYDQDTPSSNLKGTRELYAVAEEDEQLTHAHQSTKVSPGIGAFGIASWFGWNNDGNSNESQQRQQPSRHLGIAHASSSADGYLRPGEAYHADVEPHSPGQRGTEWWRSYWERVSNAGSREPSVAGIEEEEEKEPLTTTRSVVMRQVAAGSWGIQNVDQHNSQAMAGENARTLHTLPALTIETGTPPYCHDDGQGSIDSTTSPSSLISPHVDSPLSRLIQTSRDSVSSLNREEVRILHLEPSLSTPLPKNSEMPQSAQEQPLTVTGSSFCADAHPTPAPRNPSFTASSKQASVSRVTSTTTRSGAATTQKSLTTPSTAQLASEILSNHDSRMSSKHPIVFADALFANPSNAEHDTAIPPAVTTKKTLAPAVGPKGKLFNLILPSPLSPARYPYGKEGDPSQTTSTTVASNAAVRQQDDAAKPDEMPQRQHGRSSDGGNGTVKWANQPSKPVRSSAEPSFVNTITKLPQGKSVVTVGSMSLAQAKAAQEQAAADAGAHSVQLQPTSLNGQLLSSTSPGAVTRVPKTILLESKASKSYGKLLLPAPSRLANIGMSGGEAEDPYLAGRSATIDTTAERNRRRVSEPMRGAASGSVVASSSAQTRTSMSTAFEVGSIVPREAVVRASLPSKGPLRGYHDSFGLSQQNEFKGHSGAREQDWSLSPMQRHSFAPMTSGPRPAMLPSHPS</sequence>
<feature type="region of interest" description="Disordered" evidence="5">
    <location>
        <begin position="1171"/>
        <end position="1221"/>
    </location>
</feature>
<feature type="compositionally biased region" description="Polar residues" evidence="5">
    <location>
        <begin position="780"/>
        <end position="806"/>
    </location>
</feature>
<dbReference type="InParanoid" id="A0A0D1CMV5"/>
<evidence type="ECO:0000313" key="8">
    <source>
        <dbReference type="Proteomes" id="UP000000561"/>
    </source>
</evidence>
<comment type="subcellular location">
    <subcellularLocation>
        <location evidence="1">Membrane</location>
        <topology evidence="1">Multi-pass membrane protein</topology>
    </subcellularLocation>
</comment>
<dbReference type="SMART" id="SM01417">
    <property type="entry name" value="Solute_trans_a"/>
    <property type="match status" value="1"/>
</dbReference>
<proteinExistence type="predicted"/>
<protein>
    <recommendedName>
        <fullName evidence="9">DUF300-domain-containing protein</fullName>
    </recommendedName>
</protein>
<dbReference type="STRING" id="237631.A0A0D1CMV5"/>
<gene>
    <name evidence="7" type="ORF">UMAG_11063</name>
</gene>
<accession>A0A0D1CMV5</accession>
<name>A0A0D1CMV5_MYCMD</name>
<evidence type="ECO:0000256" key="2">
    <source>
        <dbReference type="ARBA" id="ARBA00022692"/>
    </source>
</evidence>
<feature type="transmembrane region" description="Helical" evidence="6">
    <location>
        <begin position="32"/>
        <end position="53"/>
    </location>
</feature>
<feature type="compositionally biased region" description="Basic and acidic residues" evidence="5">
    <location>
        <begin position="1183"/>
        <end position="1193"/>
    </location>
</feature>
<dbReference type="InterPro" id="IPR005178">
    <property type="entry name" value="Ostalpha/TMEM184C"/>
</dbReference>
<feature type="region of interest" description="Disordered" evidence="5">
    <location>
        <begin position="427"/>
        <end position="453"/>
    </location>
</feature>
<feature type="region of interest" description="Disordered" evidence="5">
    <location>
        <begin position="1107"/>
        <end position="1139"/>
    </location>
</feature>
<evidence type="ECO:0000256" key="3">
    <source>
        <dbReference type="ARBA" id="ARBA00022989"/>
    </source>
</evidence>
<dbReference type="KEGG" id="uma:UMAG_11063"/>
<feature type="transmembrane region" description="Helical" evidence="6">
    <location>
        <begin position="198"/>
        <end position="220"/>
    </location>
</feature>
<keyword evidence="4 6" id="KW-0472">Membrane</keyword>
<feature type="compositionally biased region" description="Low complexity" evidence="5">
    <location>
        <begin position="940"/>
        <end position="951"/>
    </location>
</feature>
<dbReference type="GeneID" id="23566993"/>
<reference evidence="7 8" key="1">
    <citation type="journal article" date="2006" name="Nature">
        <title>Insights from the genome of the biotrophic fungal plant pathogen Ustilago maydis.</title>
        <authorList>
            <person name="Kamper J."/>
            <person name="Kahmann R."/>
            <person name="Bolker M."/>
            <person name="Ma L.J."/>
            <person name="Brefort T."/>
            <person name="Saville B.J."/>
            <person name="Banuett F."/>
            <person name="Kronstad J.W."/>
            <person name="Gold S.E."/>
            <person name="Muller O."/>
            <person name="Perlin M.H."/>
            <person name="Wosten H.A."/>
            <person name="de Vries R."/>
            <person name="Ruiz-Herrera J."/>
            <person name="Reynaga-Pena C.G."/>
            <person name="Snetselaar K."/>
            <person name="McCann M."/>
            <person name="Perez-Martin J."/>
            <person name="Feldbrugge M."/>
            <person name="Basse C.W."/>
            <person name="Steinberg G."/>
            <person name="Ibeas J.I."/>
            <person name="Holloman W."/>
            <person name="Guzman P."/>
            <person name="Farman M."/>
            <person name="Stajich J.E."/>
            <person name="Sentandreu R."/>
            <person name="Gonzalez-Prieto J.M."/>
            <person name="Kennell J.C."/>
            <person name="Molina L."/>
            <person name="Schirawski J."/>
            <person name="Mendoza-Mendoza A."/>
            <person name="Greilinger D."/>
            <person name="Munch K."/>
            <person name="Rossel N."/>
            <person name="Scherer M."/>
            <person name="Vranes M."/>
            <person name="Ladendorf O."/>
            <person name="Vincon V."/>
            <person name="Fuchs U."/>
            <person name="Sandrock B."/>
            <person name="Meng S."/>
            <person name="Ho E.C."/>
            <person name="Cahill M.J."/>
            <person name="Boyce K.J."/>
            <person name="Klose J."/>
            <person name="Klosterman S.J."/>
            <person name="Deelstra H.J."/>
            <person name="Ortiz-Castellanos L."/>
            <person name="Li W."/>
            <person name="Sanchez-Alonso P."/>
            <person name="Schreier P.H."/>
            <person name="Hauser-Hahn I."/>
            <person name="Vaupel M."/>
            <person name="Koopmann E."/>
            <person name="Friedrich G."/>
            <person name="Voss H."/>
            <person name="Schluter T."/>
            <person name="Margolis J."/>
            <person name="Platt D."/>
            <person name="Swimmer C."/>
            <person name="Gnirke A."/>
            <person name="Chen F."/>
            <person name="Vysotskaia V."/>
            <person name="Mannhaupt G."/>
            <person name="Guldener U."/>
            <person name="Munsterkotter M."/>
            <person name="Haase D."/>
            <person name="Oesterheld M."/>
            <person name="Mewes H.W."/>
            <person name="Mauceli E.W."/>
            <person name="DeCaprio D."/>
            <person name="Wade C.M."/>
            <person name="Butler J."/>
            <person name="Young S."/>
            <person name="Jaffe D.B."/>
            <person name="Calvo S."/>
            <person name="Nusbaum C."/>
            <person name="Galagan J."/>
            <person name="Birren B.W."/>
        </authorList>
    </citation>
    <scope>NUCLEOTIDE SEQUENCE [LARGE SCALE GENOMIC DNA]</scope>
    <source>
        <strain evidence="8">DSM 14603 / FGSC 9021 / UM521</strain>
    </source>
</reference>
<keyword evidence="8" id="KW-1185">Reference proteome</keyword>
<dbReference type="Pfam" id="PF03619">
    <property type="entry name" value="Solute_trans_a"/>
    <property type="match status" value="1"/>
</dbReference>
<feature type="region of interest" description="Disordered" evidence="5">
    <location>
        <begin position="928"/>
        <end position="995"/>
    </location>
</feature>
<evidence type="ECO:0000256" key="5">
    <source>
        <dbReference type="SAM" id="MobiDB-lite"/>
    </source>
</evidence>